<gene>
    <name evidence="1" type="ORF">C7B82_25675</name>
</gene>
<reference evidence="2" key="1">
    <citation type="submission" date="2018-02" db="EMBL/GenBank/DDBJ databases">
        <authorList>
            <person name="Moore K."/>
            <person name="Momper L."/>
        </authorList>
    </citation>
    <scope>NUCLEOTIDE SEQUENCE [LARGE SCALE GENOMIC DNA]</scope>
    <source>
        <strain evidence="2">ULC18</strain>
    </source>
</reference>
<dbReference type="OrthoDB" id="532052at2"/>
<accession>A0A2T1DWC5</accession>
<dbReference type="EMBL" id="PVWK01000140">
    <property type="protein sequence ID" value="PSB24798.1"/>
    <property type="molecule type" value="Genomic_DNA"/>
</dbReference>
<sequence>MPEEQPIIVDLGMSDHDYLQQLACGCNPVKAYRDQLYQTVLINYGMTAVGATSVAPLIDKLDCSIEEKLVVNQSLNYLWQQLTGQRETHIG</sequence>
<evidence type="ECO:0000313" key="2">
    <source>
        <dbReference type="Proteomes" id="UP000239576"/>
    </source>
</evidence>
<evidence type="ECO:0000313" key="1">
    <source>
        <dbReference type="EMBL" id="PSB24798.1"/>
    </source>
</evidence>
<name>A0A2T1DWC5_9CYAN</name>
<proteinExistence type="predicted"/>
<dbReference type="RefSeq" id="WP_106259611.1">
    <property type="nucleotide sequence ID" value="NZ_CAWNSW010000111.1"/>
</dbReference>
<dbReference type="Proteomes" id="UP000239576">
    <property type="component" value="Unassembled WGS sequence"/>
</dbReference>
<keyword evidence="2" id="KW-1185">Reference proteome</keyword>
<dbReference type="AlphaFoldDB" id="A0A2T1DWC5"/>
<protein>
    <submittedName>
        <fullName evidence="1">Uncharacterized protein</fullName>
    </submittedName>
</protein>
<comment type="caution">
    <text evidence="1">The sequence shown here is derived from an EMBL/GenBank/DDBJ whole genome shotgun (WGS) entry which is preliminary data.</text>
</comment>
<organism evidence="1 2">
    <name type="scientific">Stenomitos frigidus ULC18</name>
    <dbReference type="NCBI Taxonomy" id="2107698"/>
    <lineage>
        <taxon>Bacteria</taxon>
        <taxon>Bacillati</taxon>
        <taxon>Cyanobacteriota</taxon>
        <taxon>Cyanophyceae</taxon>
        <taxon>Leptolyngbyales</taxon>
        <taxon>Leptolyngbyaceae</taxon>
        <taxon>Stenomitos</taxon>
    </lineage>
</organism>
<reference evidence="1 2" key="2">
    <citation type="submission" date="2018-03" db="EMBL/GenBank/DDBJ databases">
        <title>The ancient ancestry and fast evolution of plastids.</title>
        <authorList>
            <person name="Moore K.R."/>
            <person name="Magnabosco C."/>
            <person name="Momper L."/>
            <person name="Gold D.A."/>
            <person name="Bosak T."/>
            <person name="Fournier G.P."/>
        </authorList>
    </citation>
    <scope>NUCLEOTIDE SEQUENCE [LARGE SCALE GENOMIC DNA]</scope>
    <source>
        <strain evidence="1 2">ULC18</strain>
    </source>
</reference>